<organism evidence="1 2">
    <name type="scientific">Trichothecium roseum</name>
    <dbReference type="NCBI Taxonomy" id="47278"/>
    <lineage>
        <taxon>Eukaryota</taxon>
        <taxon>Fungi</taxon>
        <taxon>Dikarya</taxon>
        <taxon>Ascomycota</taxon>
        <taxon>Pezizomycotina</taxon>
        <taxon>Sordariomycetes</taxon>
        <taxon>Hypocreomycetidae</taxon>
        <taxon>Hypocreales</taxon>
        <taxon>Hypocreales incertae sedis</taxon>
        <taxon>Trichothecium</taxon>
    </lineage>
</organism>
<evidence type="ECO:0000313" key="2">
    <source>
        <dbReference type="Proteomes" id="UP001163324"/>
    </source>
</evidence>
<protein>
    <submittedName>
        <fullName evidence="1">Uncharacterized protein</fullName>
    </submittedName>
</protein>
<dbReference type="Proteomes" id="UP001163324">
    <property type="component" value="Chromosome 8"/>
</dbReference>
<evidence type="ECO:0000313" key="1">
    <source>
        <dbReference type="EMBL" id="KAI9897042.1"/>
    </source>
</evidence>
<dbReference type="EMBL" id="CM047947">
    <property type="protein sequence ID" value="KAI9897042.1"/>
    <property type="molecule type" value="Genomic_DNA"/>
</dbReference>
<proteinExistence type="predicted"/>
<comment type="caution">
    <text evidence="1">The sequence shown here is derived from an EMBL/GenBank/DDBJ whole genome shotgun (WGS) entry which is preliminary data.</text>
</comment>
<keyword evidence="2" id="KW-1185">Reference proteome</keyword>
<accession>A0ACC0UU56</accession>
<reference evidence="1" key="1">
    <citation type="submission" date="2022-10" db="EMBL/GenBank/DDBJ databases">
        <title>Complete Genome of Trichothecium roseum strain YXFP-22015, a Plant Pathogen Isolated from Citrus.</title>
        <authorList>
            <person name="Wang Y."/>
            <person name="Zhu L."/>
        </authorList>
    </citation>
    <scope>NUCLEOTIDE SEQUENCE</scope>
    <source>
        <strain evidence="1">YXFP-22015</strain>
    </source>
</reference>
<sequence length="647" mass="71870">MAETKDFDLITVARSDGADTGPGYWPTTAPPAAAAGVKKTTADKAPRAKPQMTRLAEDDPRFTEWSVKIGILLKQELSQTPDEGNPWYVPFPRGYWLYEKSKHLWVSGYPIKAKLFKTPQEFALHLIWLLSESKSYRDCPCVHCNPVTISKPASVSGETNEAPKDSPAKPPAKAPAKVTPIPLPSIAGSQPPPATAPKATERPQSQTQSQQSTPVLSSASMVPTSSSAPLQGPPPGQPLVQPQQHIQQQQAQQHPHHPQHTQQPQAMQQIHQQHQQQQQTPQQPQQPQQAQPQQQHPPQAQQAQQQQAQHRQSVQLQMVQPQLQKWSLKSSISFRVGELVWYQHGSSRLGIIAAADASHTTFEIIPIGHGSIQQQNVMKGAIDIRPYQAFSIPRVQTPGLTDKGFDQVSWETELRVAASNPTTYNGMLVDASKMGASKIDFSYSLWSPISSDARTSTFYGCFLGSERVEIGDVLRVKATPKEVGVWCETAVMGLRYILTSHEYPGLIFFRGPCYRLVTEESAGANAVPDEALPLALREETAFRNQRGAQRWRWVLLKESAILQEKMARGRYYPTSRLLHILKPEAAHSILENGVAHEQVHQLNDRMNAVGAYMGRKPNRIQTLGATVPHTSRLIFEPYVKEETESAQ</sequence>
<name>A0ACC0UU56_9HYPO</name>
<gene>
    <name evidence="1" type="ORF">N3K66_008064</name>
</gene>